<feature type="transmembrane region" description="Helical" evidence="5">
    <location>
        <begin position="296"/>
        <end position="315"/>
    </location>
</feature>
<evidence type="ECO:0000256" key="1">
    <source>
        <dbReference type="ARBA" id="ARBA00004651"/>
    </source>
</evidence>
<dbReference type="PANTHER" id="PTHR23523">
    <property type="match status" value="1"/>
</dbReference>
<evidence type="ECO:0000256" key="3">
    <source>
        <dbReference type="ARBA" id="ARBA00022989"/>
    </source>
</evidence>
<evidence type="ECO:0000256" key="2">
    <source>
        <dbReference type="ARBA" id="ARBA00022692"/>
    </source>
</evidence>
<evidence type="ECO:0000259" key="6">
    <source>
        <dbReference type="PROSITE" id="PS50850"/>
    </source>
</evidence>
<evidence type="ECO:0000256" key="5">
    <source>
        <dbReference type="SAM" id="Phobius"/>
    </source>
</evidence>
<proteinExistence type="predicted"/>
<dbReference type="GO" id="GO:0022857">
    <property type="term" value="F:transmembrane transporter activity"/>
    <property type="evidence" value="ECO:0007669"/>
    <property type="project" value="InterPro"/>
</dbReference>
<comment type="caution">
    <text evidence="7">The sequence shown here is derived from an EMBL/GenBank/DDBJ whole genome shotgun (WGS) entry which is preliminary data.</text>
</comment>
<dbReference type="Pfam" id="PF07690">
    <property type="entry name" value="MFS_1"/>
    <property type="match status" value="1"/>
</dbReference>
<feature type="transmembrane region" description="Helical" evidence="5">
    <location>
        <begin position="77"/>
        <end position="96"/>
    </location>
</feature>
<dbReference type="GO" id="GO:0005886">
    <property type="term" value="C:plasma membrane"/>
    <property type="evidence" value="ECO:0007669"/>
    <property type="project" value="UniProtKB-SubCell"/>
</dbReference>
<keyword evidence="2 5" id="KW-0812">Transmembrane</keyword>
<dbReference type="PROSITE" id="PS50850">
    <property type="entry name" value="MFS"/>
    <property type="match status" value="1"/>
</dbReference>
<dbReference type="Proteomes" id="UP000237983">
    <property type="component" value="Unassembled WGS sequence"/>
</dbReference>
<reference evidence="7 8" key="1">
    <citation type="submission" date="2018-03" db="EMBL/GenBank/DDBJ databases">
        <title>Genomic Encyclopedia of Type Strains, Phase III (KMG-III): the genomes of soil and plant-associated and newly described type strains.</title>
        <authorList>
            <person name="Whitman W."/>
        </authorList>
    </citation>
    <scope>NUCLEOTIDE SEQUENCE [LARGE SCALE GENOMIC DNA]</scope>
    <source>
        <strain evidence="7 8">CGMCC 1.12484</strain>
    </source>
</reference>
<protein>
    <submittedName>
        <fullName evidence="7">CP family cyanate transporter-like MFS transporter</fullName>
    </submittedName>
</protein>
<comment type="subcellular location">
    <subcellularLocation>
        <location evidence="1">Cell membrane</location>
        <topology evidence="1">Multi-pass membrane protein</topology>
    </subcellularLocation>
</comment>
<dbReference type="SUPFAM" id="SSF103473">
    <property type="entry name" value="MFS general substrate transporter"/>
    <property type="match status" value="1"/>
</dbReference>
<feature type="transmembrane region" description="Helical" evidence="5">
    <location>
        <begin position="102"/>
        <end position="124"/>
    </location>
</feature>
<sequence>MQKPTPARLWAGRTLALAGILLVALNLRTAVASLSPITDQIAADIPLSSVALGVLGALPPVAFALSGILAPLLARSLGLEWSMVLVAGAMVAGHVLRGFSNSFVALLIGSIVVLAGMGFGNILLPPVVKKYFPDRVGLLTTAYATVMSFSASVPALIAAPVADSAGWRASFGVWAVLALASLVPWLLLLARDRRQRRAPHAAEIPGDLRGAGADGPEPALFRRMLRSRVAWAIGLTFAVSSLNAYALFAWLPSMLTDIAGLDAVAAGSMLAVYAIMGLPAALIVPILAVRMRNVGLLVHLGVVCFVAGYLGLLFAPTLAPLLWVILAGLGPLVFPVCLVLINLRTRSQHTSTALSGVVQTIGYTIGAFGPLVVGVLHDQTGAWTVPLIFLLATALVAAISGAMLARPRFVEDDLADVLRRRAPAR</sequence>
<organism evidence="7 8">
    <name type="scientific">Glaciihabitans tibetensis</name>
    <dbReference type="NCBI Taxonomy" id="1266600"/>
    <lineage>
        <taxon>Bacteria</taxon>
        <taxon>Bacillati</taxon>
        <taxon>Actinomycetota</taxon>
        <taxon>Actinomycetes</taxon>
        <taxon>Micrococcales</taxon>
        <taxon>Microbacteriaceae</taxon>
        <taxon>Glaciihabitans</taxon>
    </lineage>
</organism>
<dbReference type="PANTHER" id="PTHR23523:SF2">
    <property type="entry name" value="2-NITROIMIDAZOLE TRANSPORTER"/>
    <property type="match status" value="1"/>
</dbReference>
<evidence type="ECO:0000313" key="7">
    <source>
        <dbReference type="EMBL" id="PRY69654.1"/>
    </source>
</evidence>
<feature type="transmembrane region" description="Helical" evidence="5">
    <location>
        <begin position="50"/>
        <end position="70"/>
    </location>
</feature>
<feature type="transmembrane region" description="Helical" evidence="5">
    <location>
        <begin position="263"/>
        <end position="289"/>
    </location>
</feature>
<dbReference type="OrthoDB" id="5317164at2"/>
<accession>A0A2T0VHG2</accession>
<dbReference type="EMBL" id="PVTL01000002">
    <property type="protein sequence ID" value="PRY69654.1"/>
    <property type="molecule type" value="Genomic_DNA"/>
</dbReference>
<dbReference type="AlphaFoldDB" id="A0A2T0VHG2"/>
<keyword evidence="8" id="KW-1185">Reference proteome</keyword>
<dbReference type="InterPro" id="IPR036259">
    <property type="entry name" value="MFS_trans_sf"/>
</dbReference>
<name>A0A2T0VHG2_9MICO</name>
<gene>
    <name evidence="7" type="ORF">B0I08_102331</name>
</gene>
<evidence type="ECO:0000256" key="4">
    <source>
        <dbReference type="ARBA" id="ARBA00023136"/>
    </source>
</evidence>
<keyword evidence="3 5" id="KW-1133">Transmembrane helix</keyword>
<feature type="transmembrane region" description="Helical" evidence="5">
    <location>
        <begin position="171"/>
        <end position="190"/>
    </location>
</feature>
<evidence type="ECO:0000313" key="8">
    <source>
        <dbReference type="Proteomes" id="UP000237983"/>
    </source>
</evidence>
<feature type="transmembrane region" description="Helical" evidence="5">
    <location>
        <begin position="382"/>
        <end position="405"/>
    </location>
</feature>
<feature type="transmembrane region" description="Helical" evidence="5">
    <location>
        <begin position="321"/>
        <end position="341"/>
    </location>
</feature>
<feature type="transmembrane region" description="Helical" evidence="5">
    <location>
        <begin position="229"/>
        <end position="251"/>
    </location>
</feature>
<dbReference type="InterPro" id="IPR052524">
    <property type="entry name" value="MFS_Cyanate_Porter"/>
</dbReference>
<dbReference type="RefSeq" id="WP_106210602.1">
    <property type="nucleotide sequence ID" value="NZ_PVTL01000002.1"/>
</dbReference>
<dbReference type="InterPro" id="IPR011701">
    <property type="entry name" value="MFS"/>
</dbReference>
<feature type="transmembrane region" description="Helical" evidence="5">
    <location>
        <begin position="353"/>
        <end position="376"/>
    </location>
</feature>
<dbReference type="InterPro" id="IPR020846">
    <property type="entry name" value="MFS_dom"/>
</dbReference>
<dbReference type="Gene3D" id="1.20.1250.20">
    <property type="entry name" value="MFS general substrate transporter like domains"/>
    <property type="match status" value="1"/>
</dbReference>
<feature type="domain" description="Major facilitator superfamily (MFS) profile" evidence="6">
    <location>
        <begin position="12"/>
        <end position="409"/>
    </location>
</feature>
<feature type="transmembrane region" description="Helical" evidence="5">
    <location>
        <begin position="136"/>
        <end position="159"/>
    </location>
</feature>
<keyword evidence="4 5" id="KW-0472">Membrane</keyword>